<dbReference type="Proteomes" id="UP000621492">
    <property type="component" value="Unassembled WGS sequence"/>
</dbReference>
<dbReference type="AlphaFoldDB" id="A0A9W5U2X8"/>
<reference evidence="2" key="2">
    <citation type="submission" date="2020-09" db="EMBL/GenBank/DDBJ databases">
        <authorList>
            <person name="Sun Q."/>
            <person name="Zhou Y."/>
        </authorList>
    </citation>
    <scope>NUCLEOTIDE SEQUENCE</scope>
    <source>
        <strain evidence="2">CGMCC 1.15454</strain>
    </source>
</reference>
<proteinExistence type="predicted"/>
<dbReference type="RefSeq" id="WP_188725982.1">
    <property type="nucleotide sequence ID" value="NZ_BMJD01000098.1"/>
</dbReference>
<accession>A0A9W5U2X8</accession>
<keyword evidence="1" id="KW-0175">Coiled coil</keyword>
<gene>
    <name evidence="2" type="ORF">GCM10011409_46070</name>
</gene>
<comment type="caution">
    <text evidence="2">The sequence shown here is derived from an EMBL/GenBank/DDBJ whole genome shotgun (WGS) entry which is preliminary data.</text>
</comment>
<sequence length="121" mass="14147">MTNADRLAKAIQALGEFDHEEFADLKAEYAIKFVDEYAEFLIQRAERVEESEKENKRLEKFIDNLQVVHFTELQTEKAENARYKQALEFYADEQNYITFDSPAIKDSGYKARKALRGEKDA</sequence>
<protein>
    <submittedName>
        <fullName evidence="2">Uncharacterized protein</fullName>
    </submittedName>
</protein>
<evidence type="ECO:0000313" key="2">
    <source>
        <dbReference type="EMBL" id="GGB63790.1"/>
    </source>
</evidence>
<keyword evidence="3" id="KW-1185">Reference proteome</keyword>
<organism evidence="2 3">
    <name type="scientific">Lentibacillus populi</name>
    <dbReference type="NCBI Taxonomy" id="1827502"/>
    <lineage>
        <taxon>Bacteria</taxon>
        <taxon>Bacillati</taxon>
        <taxon>Bacillota</taxon>
        <taxon>Bacilli</taxon>
        <taxon>Bacillales</taxon>
        <taxon>Bacillaceae</taxon>
        <taxon>Lentibacillus</taxon>
    </lineage>
</organism>
<evidence type="ECO:0000256" key="1">
    <source>
        <dbReference type="SAM" id="Coils"/>
    </source>
</evidence>
<feature type="coiled-coil region" evidence="1">
    <location>
        <begin position="48"/>
        <end position="93"/>
    </location>
</feature>
<reference evidence="2" key="1">
    <citation type="journal article" date="2014" name="Int. J. Syst. Evol. Microbiol.">
        <title>Complete genome sequence of Corynebacterium casei LMG S-19264T (=DSM 44701T), isolated from a smear-ripened cheese.</title>
        <authorList>
            <consortium name="US DOE Joint Genome Institute (JGI-PGF)"/>
            <person name="Walter F."/>
            <person name="Albersmeier A."/>
            <person name="Kalinowski J."/>
            <person name="Ruckert C."/>
        </authorList>
    </citation>
    <scope>NUCLEOTIDE SEQUENCE</scope>
    <source>
        <strain evidence="2">CGMCC 1.15454</strain>
    </source>
</reference>
<dbReference type="EMBL" id="BMJD01000098">
    <property type="protein sequence ID" value="GGB63790.1"/>
    <property type="molecule type" value="Genomic_DNA"/>
</dbReference>
<name>A0A9W5U2X8_9BACI</name>
<evidence type="ECO:0000313" key="3">
    <source>
        <dbReference type="Proteomes" id="UP000621492"/>
    </source>
</evidence>